<dbReference type="Gene3D" id="1.10.4030.10">
    <property type="entry name" value="Porin chaperone SurA, peptide-binding domain"/>
    <property type="match status" value="1"/>
</dbReference>
<feature type="compositionally biased region" description="Low complexity" evidence="2">
    <location>
        <begin position="33"/>
        <end position="45"/>
    </location>
</feature>
<keyword evidence="3" id="KW-0732">Signal</keyword>
<evidence type="ECO:0000313" key="6">
    <source>
        <dbReference type="Proteomes" id="UP000237350"/>
    </source>
</evidence>
<protein>
    <recommendedName>
        <fullName evidence="4">PpiC domain-containing protein</fullName>
    </recommendedName>
</protein>
<dbReference type="AlphaFoldDB" id="A0A2S4K0Y2"/>
<evidence type="ECO:0000256" key="2">
    <source>
        <dbReference type="SAM" id="MobiDB-lite"/>
    </source>
</evidence>
<dbReference type="EMBL" id="LPWH01000002">
    <property type="protein sequence ID" value="POR05430.1"/>
    <property type="molecule type" value="Genomic_DNA"/>
</dbReference>
<evidence type="ECO:0000313" key="5">
    <source>
        <dbReference type="EMBL" id="POR05430.1"/>
    </source>
</evidence>
<keyword evidence="6" id="KW-1185">Reference proteome</keyword>
<dbReference type="Pfam" id="PF00639">
    <property type="entry name" value="Rotamase"/>
    <property type="match status" value="1"/>
</dbReference>
<dbReference type="InterPro" id="IPR023058">
    <property type="entry name" value="PPIase_PpiC_CS"/>
</dbReference>
<organism evidence="5 6">
    <name type="scientific">Alkalispirochaeta sphaeroplastigenens</name>
    <dbReference type="NCBI Taxonomy" id="1187066"/>
    <lineage>
        <taxon>Bacteria</taxon>
        <taxon>Pseudomonadati</taxon>
        <taxon>Spirochaetota</taxon>
        <taxon>Spirochaetia</taxon>
        <taxon>Spirochaetales</taxon>
        <taxon>Spirochaetaceae</taxon>
        <taxon>Alkalispirochaeta</taxon>
    </lineage>
</organism>
<dbReference type="GO" id="GO:0003755">
    <property type="term" value="F:peptidyl-prolyl cis-trans isomerase activity"/>
    <property type="evidence" value="ECO:0007669"/>
    <property type="project" value="UniProtKB-KW"/>
</dbReference>
<keyword evidence="1" id="KW-0413">Isomerase</keyword>
<dbReference type="Proteomes" id="UP000237350">
    <property type="component" value="Unassembled WGS sequence"/>
</dbReference>
<dbReference type="InterPro" id="IPR050245">
    <property type="entry name" value="PrsA_foldase"/>
</dbReference>
<dbReference type="SUPFAM" id="SSF54534">
    <property type="entry name" value="FKBP-like"/>
    <property type="match status" value="1"/>
</dbReference>
<evidence type="ECO:0000256" key="1">
    <source>
        <dbReference type="PROSITE-ProRule" id="PRU00278"/>
    </source>
</evidence>
<dbReference type="PANTHER" id="PTHR47245:SF2">
    <property type="entry name" value="PEPTIDYL-PROLYL CIS-TRANS ISOMERASE HP_0175-RELATED"/>
    <property type="match status" value="1"/>
</dbReference>
<reference evidence="6" key="1">
    <citation type="submission" date="2015-12" db="EMBL/GenBank/DDBJ databases">
        <authorList>
            <person name="Lodha T.D."/>
            <person name="Chintalapati S."/>
            <person name="Chintalapati V.R."/>
            <person name="Sravanthi T."/>
        </authorList>
    </citation>
    <scope>NUCLEOTIDE SEQUENCE [LARGE SCALE GENOMIC DNA]</scope>
    <source>
        <strain evidence="6">JC133</strain>
    </source>
</reference>
<evidence type="ECO:0000256" key="3">
    <source>
        <dbReference type="SAM" id="SignalP"/>
    </source>
</evidence>
<feature type="signal peptide" evidence="3">
    <location>
        <begin position="1"/>
        <end position="23"/>
    </location>
</feature>
<dbReference type="InterPro" id="IPR027304">
    <property type="entry name" value="Trigger_fact/SurA_dom_sf"/>
</dbReference>
<gene>
    <name evidence="5" type="ORF">AU468_00710</name>
</gene>
<evidence type="ECO:0000259" key="4">
    <source>
        <dbReference type="PROSITE" id="PS50198"/>
    </source>
</evidence>
<dbReference type="Gene3D" id="3.10.50.40">
    <property type="match status" value="1"/>
</dbReference>
<dbReference type="InterPro" id="IPR000297">
    <property type="entry name" value="PPIase_PpiC"/>
</dbReference>
<name>A0A2S4K0Y2_9SPIO</name>
<feature type="chain" id="PRO_5015777587" description="PpiC domain-containing protein" evidence="3">
    <location>
        <begin position="24"/>
        <end position="347"/>
    </location>
</feature>
<dbReference type="RefSeq" id="WP_103679070.1">
    <property type="nucleotide sequence ID" value="NZ_LPWH01000002.1"/>
</dbReference>
<proteinExistence type="predicted"/>
<dbReference type="Pfam" id="PF13624">
    <property type="entry name" value="SurA_N_3"/>
    <property type="match status" value="1"/>
</dbReference>
<feature type="region of interest" description="Disordered" evidence="2">
    <location>
        <begin position="27"/>
        <end position="52"/>
    </location>
</feature>
<dbReference type="PROSITE" id="PS01096">
    <property type="entry name" value="PPIC_PPIASE_1"/>
    <property type="match status" value="1"/>
</dbReference>
<dbReference type="SUPFAM" id="SSF109998">
    <property type="entry name" value="Triger factor/SurA peptide-binding domain-like"/>
    <property type="match status" value="1"/>
</dbReference>
<feature type="domain" description="PpiC" evidence="4">
    <location>
        <begin position="200"/>
        <end position="298"/>
    </location>
</feature>
<dbReference type="InterPro" id="IPR046357">
    <property type="entry name" value="PPIase_dom_sf"/>
</dbReference>
<dbReference type="PROSITE" id="PS50198">
    <property type="entry name" value="PPIC_PPIASE_2"/>
    <property type="match status" value="1"/>
</dbReference>
<keyword evidence="1" id="KW-0697">Rotamase</keyword>
<accession>A0A2S4K0Y2</accession>
<comment type="caution">
    <text evidence="5">The sequence shown here is derived from an EMBL/GenBank/DDBJ whole genome shotgun (WGS) entry which is preliminary data.</text>
</comment>
<sequence>MKHTRIPAVAAVLFLLMASPLWARGGQEKEQEAAPAAPAVQQEQQAGDELSREEMVARVNGRGISREEFNDVVETNIYRFEMHNDQTFPQDRRGQLERQVLDGLITRTVLETEAEAQGITVSDEQLGETLAQFRSQFPDDDSYRAALEKQGFSEKLFEAEVLRQIAIETLINTRAFEGLTVDEATAREFYDAHPEYFERPEQVAARHILLATDEGADTDELRARLGQIRQQLLEGADFGALAREYSDCPSSAQGGDLGAFGRGQMVPAFEEAAFALEAGELSEIVETQFGLHLVQVTERIPGRVIAFTDVRPEIEEFLLEDLQNEAARTYVTSLREAARVEEFIEID</sequence>
<dbReference type="OrthoDB" id="14196at2"/>
<dbReference type="PANTHER" id="PTHR47245">
    <property type="entry name" value="PEPTIDYLPROLYL ISOMERASE"/>
    <property type="match status" value="1"/>
</dbReference>